<protein>
    <submittedName>
        <fullName evidence="1">Uncharacterized protein</fullName>
    </submittedName>
</protein>
<sequence>MLLSQVEKKTIESLHTGESYTFGGVTTGKNKRYEVQKVSDVEYKVAVYDLLIRLDADYVKTPKEVIDFIETN</sequence>
<organism evidence="1 2">
    <name type="scientific">Paenibacillus gallinarum</name>
    <dbReference type="NCBI Taxonomy" id="2762232"/>
    <lineage>
        <taxon>Bacteria</taxon>
        <taxon>Bacillati</taxon>
        <taxon>Bacillota</taxon>
        <taxon>Bacilli</taxon>
        <taxon>Bacillales</taxon>
        <taxon>Paenibacillaceae</taxon>
        <taxon>Paenibacillus</taxon>
    </lineage>
</organism>
<keyword evidence="2" id="KW-1185">Reference proteome</keyword>
<gene>
    <name evidence="1" type="ORF">H9647_25135</name>
</gene>
<evidence type="ECO:0000313" key="2">
    <source>
        <dbReference type="Proteomes" id="UP000608071"/>
    </source>
</evidence>
<comment type="caution">
    <text evidence="1">The sequence shown here is derived from an EMBL/GenBank/DDBJ whole genome shotgun (WGS) entry which is preliminary data.</text>
</comment>
<dbReference type="RefSeq" id="WP_191805188.1">
    <property type="nucleotide sequence ID" value="NZ_JACSQL010000030.1"/>
</dbReference>
<dbReference type="Proteomes" id="UP000608071">
    <property type="component" value="Unassembled WGS sequence"/>
</dbReference>
<proteinExistence type="predicted"/>
<accession>A0ABR8T6F3</accession>
<reference evidence="1 2" key="1">
    <citation type="submission" date="2020-08" db="EMBL/GenBank/DDBJ databases">
        <title>A Genomic Blueprint of the Chicken Gut Microbiome.</title>
        <authorList>
            <person name="Gilroy R."/>
            <person name="Ravi A."/>
            <person name="Getino M."/>
            <person name="Pursley I."/>
            <person name="Horton D.L."/>
            <person name="Alikhan N.-F."/>
            <person name="Baker D."/>
            <person name="Gharbi K."/>
            <person name="Hall N."/>
            <person name="Watson M."/>
            <person name="Adriaenssens E.M."/>
            <person name="Foster-Nyarko E."/>
            <person name="Jarju S."/>
            <person name="Secka A."/>
            <person name="Antonio M."/>
            <person name="Oren A."/>
            <person name="Chaudhuri R."/>
            <person name="La Ragione R.M."/>
            <person name="Hildebrand F."/>
            <person name="Pallen M.J."/>
        </authorList>
    </citation>
    <scope>NUCLEOTIDE SEQUENCE [LARGE SCALE GENOMIC DNA]</scope>
    <source>
        <strain evidence="1 2">Sa2BVA9</strain>
    </source>
</reference>
<name>A0ABR8T6F3_9BACL</name>
<evidence type="ECO:0000313" key="1">
    <source>
        <dbReference type="EMBL" id="MBD7971348.1"/>
    </source>
</evidence>
<dbReference type="EMBL" id="JACSQL010000030">
    <property type="protein sequence ID" value="MBD7971348.1"/>
    <property type="molecule type" value="Genomic_DNA"/>
</dbReference>